<dbReference type="InterPro" id="IPR005135">
    <property type="entry name" value="Endo/exonuclease/phosphatase"/>
</dbReference>
<name>A0A1C7MYD3_9FUNG</name>
<dbReference type="Gene3D" id="3.60.10.10">
    <property type="entry name" value="Endonuclease/exonuclease/phosphatase"/>
    <property type="match status" value="1"/>
</dbReference>
<dbReference type="Proteomes" id="UP000093000">
    <property type="component" value="Unassembled WGS sequence"/>
</dbReference>
<comment type="caution">
    <text evidence="2">The sequence shown here is derived from an EMBL/GenBank/DDBJ whole genome shotgun (WGS) entry which is preliminary data.</text>
</comment>
<dbReference type="SUPFAM" id="SSF56672">
    <property type="entry name" value="DNA/RNA polymerases"/>
    <property type="match status" value="1"/>
</dbReference>
<dbReference type="OrthoDB" id="2288491at2759"/>
<accession>A0A1C7MYD3</accession>
<protein>
    <submittedName>
        <fullName evidence="2">Transposon TX1 uncharacterized protein</fullName>
    </submittedName>
</protein>
<feature type="non-terminal residue" evidence="2">
    <location>
        <position position="1097"/>
    </location>
</feature>
<sequence>MSSIISSSPSTQDSYPSDHYISTHLHSHSTPNSFKLNVGSINCRGLRKTSDINVRKQFIRYLRTTALDILTLQETHADTESIENTFHMQFQAKHSVWTQHCGIVVFNPDLLISDITKSECGRWISIKVTHSTGIFDPVYITVVYAPASRQARFPFLTNLSRLLSSDNASLPNPSRHILLGDLNYTHPSSTSSSFRRNQAPSEWIRFVTNNFKDGVTPDRSSSQPTFCRGVQQSCIDYIFLSNDIAPLRSNGRVTYINPSWTDHFLLTSTVQLMSASSIDTTKSTGKGHWRAHPKLAMDPKFCHKLHAALMVTTSALSPSSSPQERWEEFKATATQVAQAHSRKKAFCLKRAERLLHLRRNKIQKQLLLRPDLITHYQPLQQVVDQQLRSLQEYQVDTLALRAGIRWRDFGELSAGYLKRTVSQRSSKHLIPPLIHPTTREISTTKEDMLDAASSFYQHLYTPEDVDQAAIDSLLTSLPPELEISRIQQETLQSAFTLDDLLLGVSRCPQRSSPGKDGLPYEILRLLLLHPVCQSTAVKVYNDALLSAVFPPSWQDTIVSLLPKTGQLSELSNWRPISLINTDAKVFTRLLNGRVIEYAGDLINPFQTGFVRGRFIADNGLLMKLVMDYAQQSRDPTIGLLLDQEKAYDRVHPDYLRQVLLRFKFPPTIVQSICTLFFTTHLRINVNGHLSKPVLQRRGLRQGDPISPVLFNLAFEPLLRRLLQDELFQGITLSVPQVSDQRMGPSTPIKVLAYADDVVCFLKDSSDLILLHAHLRTYSLASNAKVNFHKTQALSLSGRPFSRMDNWRHQLLVHGVTQMHDCHSPSALTYLGYPRCTSTSQRNHYLSTLLDKVFLACGIHSQRFLSIRVLSVPDSFFTKVESLMSTFLVRRIFPRIGIATMYLPRKKGGLSLLNPKLQQQALQLRWLNPLLSVTGSLLDPATWQSPVLTQSFILPLLLQYALYHLVTDSSASPSFWPLQDFRLCFLFPTMRLPALRPSTSPFHLLFKAMDALPKPFKQVPRSIQHLPCSAVYVLDRASGRLRPKTPSEIISSPNLVRKFLRWVRLNELVLVPFFVRALIPPAYAMIGSHPFVPVEHER</sequence>
<dbReference type="PANTHER" id="PTHR19446">
    <property type="entry name" value="REVERSE TRANSCRIPTASES"/>
    <property type="match status" value="1"/>
</dbReference>
<feature type="domain" description="Reverse transcriptase" evidence="1">
    <location>
        <begin position="542"/>
        <end position="834"/>
    </location>
</feature>
<evidence type="ECO:0000259" key="1">
    <source>
        <dbReference type="PROSITE" id="PS50878"/>
    </source>
</evidence>
<keyword evidence="3" id="KW-1185">Reference proteome</keyword>
<gene>
    <name evidence="2" type="primary">YTX2_4</name>
    <name evidence="2" type="ORF">A0J61_10168</name>
</gene>
<dbReference type="InterPro" id="IPR043502">
    <property type="entry name" value="DNA/RNA_pol_sf"/>
</dbReference>
<dbReference type="EMBL" id="LUGH01001058">
    <property type="protein sequence ID" value="OBZ81778.1"/>
    <property type="molecule type" value="Genomic_DNA"/>
</dbReference>
<evidence type="ECO:0000313" key="3">
    <source>
        <dbReference type="Proteomes" id="UP000093000"/>
    </source>
</evidence>
<dbReference type="STRING" id="101091.A0A1C7MYD3"/>
<organism evidence="2 3">
    <name type="scientific">Choanephora cucurbitarum</name>
    <dbReference type="NCBI Taxonomy" id="101091"/>
    <lineage>
        <taxon>Eukaryota</taxon>
        <taxon>Fungi</taxon>
        <taxon>Fungi incertae sedis</taxon>
        <taxon>Mucoromycota</taxon>
        <taxon>Mucoromycotina</taxon>
        <taxon>Mucoromycetes</taxon>
        <taxon>Mucorales</taxon>
        <taxon>Mucorineae</taxon>
        <taxon>Choanephoraceae</taxon>
        <taxon>Choanephoroideae</taxon>
        <taxon>Choanephora</taxon>
    </lineage>
</organism>
<dbReference type="InterPro" id="IPR036691">
    <property type="entry name" value="Endo/exonu/phosph_ase_sf"/>
</dbReference>
<dbReference type="GO" id="GO:0003824">
    <property type="term" value="F:catalytic activity"/>
    <property type="evidence" value="ECO:0007669"/>
    <property type="project" value="InterPro"/>
</dbReference>
<dbReference type="PROSITE" id="PS50878">
    <property type="entry name" value="RT_POL"/>
    <property type="match status" value="1"/>
</dbReference>
<reference evidence="2 3" key="1">
    <citation type="submission" date="2016-03" db="EMBL/GenBank/DDBJ databases">
        <title>Choanephora cucurbitarum.</title>
        <authorList>
            <person name="Min B."/>
            <person name="Park H."/>
            <person name="Park J.-H."/>
            <person name="Shin H.-D."/>
            <person name="Choi I.-G."/>
        </authorList>
    </citation>
    <scope>NUCLEOTIDE SEQUENCE [LARGE SCALE GENOMIC DNA]</scope>
    <source>
        <strain evidence="2 3">KUS-F28377</strain>
    </source>
</reference>
<dbReference type="Pfam" id="PF03372">
    <property type="entry name" value="Exo_endo_phos"/>
    <property type="match status" value="1"/>
</dbReference>
<dbReference type="InterPro" id="IPR000477">
    <property type="entry name" value="RT_dom"/>
</dbReference>
<evidence type="ECO:0000313" key="2">
    <source>
        <dbReference type="EMBL" id="OBZ81778.1"/>
    </source>
</evidence>
<dbReference type="Pfam" id="PF00078">
    <property type="entry name" value="RVT_1"/>
    <property type="match status" value="1"/>
</dbReference>
<dbReference type="AlphaFoldDB" id="A0A1C7MYD3"/>
<dbReference type="CDD" id="cd01650">
    <property type="entry name" value="RT_nLTR_like"/>
    <property type="match status" value="1"/>
</dbReference>
<dbReference type="SUPFAM" id="SSF56219">
    <property type="entry name" value="DNase I-like"/>
    <property type="match status" value="1"/>
</dbReference>
<dbReference type="InParanoid" id="A0A1C7MYD3"/>
<proteinExistence type="predicted"/>